<dbReference type="GO" id="GO:0008270">
    <property type="term" value="F:zinc ion binding"/>
    <property type="evidence" value="ECO:0007669"/>
    <property type="project" value="UniProtKB-KW"/>
</dbReference>
<dbReference type="InParanoid" id="D8QTK8"/>
<dbReference type="GO" id="GO:0043047">
    <property type="term" value="F:single-stranded telomeric DNA binding"/>
    <property type="evidence" value="ECO:0000318"/>
    <property type="project" value="GO_Central"/>
</dbReference>
<dbReference type="GO" id="GO:0007004">
    <property type="term" value="P:telomere maintenance via telomerase"/>
    <property type="evidence" value="ECO:0000318"/>
    <property type="project" value="GO_Central"/>
</dbReference>
<dbReference type="AlphaFoldDB" id="D8QTK8"/>
<evidence type="ECO:0000256" key="5">
    <source>
        <dbReference type="ARBA" id="ARBA00023125"/>
    </source>
</evidence>
<dbReference type="Gramene" id="EFJ37129">
    <property type="protein sequence ID" value="EFJ37129"/>
    <property type="gene ID" value="SELMODRAFT_77809"/>
</dbReference>
<dbReference type="EMBL" id="GL377566">
    <property type="protein sequence ID" value="EFJ37129.1"/>
    <property type="molecule type" value="Genomic_DNA"/>
</dbReference>
<dbReference type="CDD" id="cd04476">
    <property type="entry name" value="RPA1_DBD_C"/>
    <property type="match status" value="1"/>
</dbReference>
<keyword evidence="5" id="KW-0238">DNA-binding</keyword>
<dbReference type="STRING" id="88036.D8QTK8"/>
<dbReference type="GO" id="GO:0005662">
    <property type="term" value="C:DNA replication factor A complex"/>
    <property type="evidence" value="ECO:0000318"/>
    <property type="project" value="GO_Central"/>
</dbReference>
<evidence type="ECO:0000313" key="7">
    <source>
        <dbReference type="EMBL" id="EFJ37129.1"/>
    </source>
</evidence>
<feature type="non-terminal residue" evidence="7">
    <location>
        <position position="1"/>
    </location>
</feature>
<evidence type="ECO:0000256" key="4">
    <source>
        <dbReference type="ARBA" id="ARBA00022833"/>
    </source>
</evidence>
<reference evidence="7 8" key="1">
    <citation type="journal article" date="2011" name="Science">
        <title>The Selaginella genome identifies genetic changes associated with the evolution of vascular plants.</title>
        <authorList>
            <person name="Banks J.A."/>
            <person name="Nishiyama T."/>
            <person name="Hasebe M."/>
            <person name="Bowman J.L."/>
            <person name="Gribskov M."/>
            <person name="dePamphilis C."/>
            <person name="Albert V.A."/>
            <person name="Aono N."/>
            <person name="Aoyama T."/>
            <person name="Ambrose B.A."/>
            <person name="Ashton N.W."/>
            <person name="Axtell M.J."/>
            <person name="Barker E."/>
            <person name="Barker M.S."/>
            <person name="Bennetzen J.L."/>
            <person name="Bonawitz N.D."/>
            <person name="Chapple C."/>
            <person name="Cheng C."/>
            <person name="Correa L.G."/>
            <person name="Dacre M."/>
            <person name="DeBarry J."/>
            <person name="Dreyer I."/>
            <person name="Elias M."/>
            <person name="Engstrom E.M."/>
            <person name="Estelle M."/>
            <person name="Feng L."/>
            <person name="Finet C."/>
            <person name="Floyd S.K."/>
            <person name="Frommer W.B."/>
            <person name="Fujita T."/>
            <person name="Gramzow L."/>
            <person name="Gutensohn M."/>
            <person name="Harholt J."/>
            <person name="Hattori M."/>
            <person name="Heyl A."/>
            <person name="Hirai T."/>
            <person name="Hiwatashi Y."/>
            <person name="Ishikawa M."/>
            <person name="Iwata M."/>
            <person name="Karol K.G."/>
            <person name="Koehler B."/>
            <person name="Kolukisaoglu U."/>
            <person name="Kubo M."/>
            <person name="Kurata T."/>
            <person name="Lalonde S."/>
            <person name="Li K."/>
            <person name="Li Y."/>
            <person name="Litt A."/>
            <person name="Lyons E."/>
            <person name="Manning G."/>
            <person name="Maruyama T."/>
            <person name="Michael T.P."/>
            <person name="Mikami K."/>
            <person name="Miyazaki S."/>
            <person name="Morinaga S."/>
            <person name="Murata T."/>
            <person name="Mueller-Roeber B."/>
            <person name="Nelson D.R."/>
            <person name="Obara M."/>
            <person name="Oguri Y."/>
            <person name="Olmstead R.G."/>
            <person name="Onodera N."/>
            <person name="Petersen B.L."/>
            <person name="Pils B."/>
            <person name="Prigge M."/>
            <person name="Rensing S.A."/>
            <person name="Riano-Pachon D.M."/>
            <person name="Roberts A.W."/>
            <person name="Sato Y."/>
            <person name="Scheller H.V."/>
            <person name="Schulz B."/>
            <person name="Schulz C."/>
            <person name="Shakirov E.V."/>
            <person name="Shibagaki N."/>
            <person name="Shinohara N."/>
            <person name="Shippen D.E."/>
            <person name="Soerensen I."/>
            <person name="Sotooka R."/>
            <person name="Sugimoto N."/>
            <person name="Sugita M."/>
            <person name="Sumikawa N."/>
            <person name="Tanurdzic M."/>
            <person name="Theissen G."/>
            <person name="Ulvskov P."/>
            <person name="Wakazuki S."/>
            <person name="Weng J.K."/>
            <person name="Willats W.W."/>
            <person name="Wipf D."/>
            <person name="Wolf P.G."/>
            <person name="Yang L."/>
            <person name="Zimmer A.D."/>
            <person name="Zhu Q."/>
            <person name="Mitros T."/>
            <person name="Hellsten U."/>
            <person name="Loque D."/>
            <person name="Otillar R."/>
            <person name="Salamov A."/>
            <person name="Schmutz J."/>
            <person name="Shapiro H."/>
            <person name="Lindquist E."/>
            <person name="Lucas S."/>
            <person name="Rokhsar D."/>
            <person name="Grigoriev I.V."/>
        </authorList>
    </citation>
    <scope>NUCLEOTIDE SEQUENCE [LARGE SCALE GENOMIC DNA]</scope>
</reference>
<keyword evidence="2" id="KW-0479">Metal-binding</keyword>
<dbReference type="GO" id="GO:0003684">
    <property type="term" value="F:damaged DNA binding"/>
    <property type="evidence" value="ECO:0000318"/>
    <property type="project" value="GO_Central"/>
</dbReference>
<dbReference type="OMA" id="IEFANME"/>
<evidence type="ECO:0000256" key="1">
    <source>
        <dbReference type="ARBA" id="ARBA00005690"/>
    </source>
</evidence>
<organism evidence="8">
    <name type="scientific">Selaginella moellendorffii</name>
    <name type="common">Spikemoss</name>
    <dbReference type="NCBI Taxonomy" id="88036"/>
    <lineage>
        <taxon>Eukaryota</taxon>
        <taxon>Viridiplantae</taxon>
        <taxon>Streptophyta</taxon>
        <taxon>Embryophyta</taxon>
        <taxon>Tracheophyta</taxon>
        <taxon>Lycopodiopsida</taxon>
        <taxon>Selaginellales</taxon>
        <taxon>Selaginellaceae</taxon>
        <taxon>Selaginella</taxon>
    </lineage>
</organism>
<keyword evidence="3" id="KW-0863">Zinc-finger</keyword>
<protein>
    <recommendedName>
        <fullName evidence="6">Replication factor A C-terminal domain-containing protein</fullName>
    </recommendedName>
</protein>
<dbReference type="Pfam" id="PF08646">
    <property type="entry name" value="Rep_fac-A_C"/>
    <property type="match status" value="1"/>
</dbReference>
<dbReference type="GO" id="GO:0006260">
    <property type="term" value="P:DNA replication"/>
    <property type="evidence" value="ECO:0000318"/>
    <property type="project" value="GO_Central"/>
</dbReference>
<dbReference type="KEGG" id="smo:SELMODRAFT_77809"/>
<sequence length="217" mass="24828">IQKRIESGVQPIICVKGGKVSDYNGKSLLAIGVSTILIEPEMEAVADLREWMTLYYNITNFIHLSVSCTTTLSEISSMQLKVLESFPIYRVIATMKEMKTDEFYYNACINVVNAQQCGRKTTQTANGWFCSYCNIEFANMEFKYALKMCIKDSSSHVWAIAFQEVAQEIVGMPAKELATMRYENYLALSLHIDGIRSKIYNFKIWSKLEKYQDMTCC</sequence>
<dbReference type="Proteomes" id="UP000001514">
    <property type="component" value="Unassembled WGS sequence"/>
</dbReference>
<feature type="domain" description="Replication factor A C-terminal" evidence="6">
    <location>
        <begin position="90"/>
        <end position="214"/>
    </location>
</feature>
<dbReference type="GO" id="GO:0006289">
    <property type="term" value="P:nucleotide-excision repair"/>
    <property type="evidence" value="ECO:0000318"/>
    <property type="project" value="GO_Central"/>
</dbReference>
<dbReference type="InterPro" id="IPR013955">
    <property type="entry name" value="Rep_factor-A_C"/>
</dbReference>
<gene>
    <name evidence="7" type="ORF">SELMODRAFT_77809</name>
</gene>
<evidence type="ECO:0000313" key="8">
    <source>
        <dbReference type="Proteomes" id="UP000001514"/>
    </source>
</evidence>
<accession>D8QTK8</accession>
<dbReference type="GO" id="GO:0051321">
    <property type="term" value="P:meiotic cell cycle"/>
    <property type="evidence" value="ECO:0000318"/>
    <property type="project" value="GO_Central"/>
</dbReference>
<evidence type="ECO:0000256" key="2">
    <source>
        <dbReference type="ARBA" id="ARBA00022723"/>
    </source>
</evidence>
<dbReference type="eggNOG" id="KOG0851">
    <property type="taxonomic scope" value="Eukaryota"/>
</dbReference>
<evidence type="ECO:0000259" key="6">
    <source>
        <dbReference type="Pfam" id="PF08646"/>
    </source>
</evidence>
<dbReference type="InterPro" id="IPR047192">
    <property type="entry name" value="Euk_RPA1_DBD_C"/>
</dbReference>
<evidence type="ECO:0000256" key="3">
    <source>
        <dbReference type="ARBA" id="ARBA00022771"/>
    </source>
</evidence>
<dbReference type="GO" id="GO:0000724">
    <property type="term" value="P:double-strand break repair via homologous recombination"/>
    <property type="evidence" value="ECO:0000318"/>
    <property type="project" value="GO_Central"/>
</dbReference>
<dbReference type="SUPFAM" id="SSF50249">
    <property type="entry name" value="Nucleic acid-binding proteins"/>
    <property type="match status" value="1"/>
</dbReference>
<keyword evidence="8" id="KW-1185">Reference proteome</keyword>
<keyword evidence="4" id="KW-0862">Zinc</keyword>
<comment type="similarity">
    <text evidence="1">Belongs to the replication factor A protein 1 family.</text>
</comment>
<dbReference type="HOGENOM" id="CLU_012393_0_0_1"/>
<name>D8QTK8_SELML</name>
<dbReference type="InterPro" id="IPR012340">
    <property type="entry name" value="NA-bd_OB-fold"/>
</dbReference>
<dbReference type="Gene3D" id="2.40.50.140">
    <property type="entry name" value="Nucleic acid-binding proteins"/>
    <property type="match status" value="2"/>
</dbReference>
<proteinExistence type="inferred from homology"/>